<dbReference type="Proteomes" id="UP001044222">
    <property type="component" value="Chromosome 15"/>
</dbReference>
<feature type="coiled-coil region" evidence="6">
    <location>
        <begin position="71"/>
        <end position="105"/>
    </location>
</feature>
<dbReference type="CDD" id="cd00179">
    <property type="entry name" value="SynN"/>
    <property type="match status" value="1"/>
</dbReference>
<evidence type="ECO:0000256" key="3">
    <source>
        <dbReference type="ARBA" id="ARBA00022448"/>
    </source>
</evidence>
<evidence type="ECO:0000256" key="5">
    <source>
        <dbReference type="ARBA" id="ARBA00023136"/>
    </source>
</evidence>
<comment type="similarity">
    <text evidence="2">Belongs to the syntaxin family.</text>
</comment>
<proteinExistence type="inferred from homology"/>
<evidence type="ECO:0000256" key="1">
    <source>
        <dbReference type="ARBA" id="ARBA00004184"/>
    </source>
</evidence>
<dbReference type="PANTHER" id="PTHR19957">
    <property type="entry name" value="SYNTAXIN"/>
    <property type="match status" value="1"/>
</dbReference>
<dbReference type="AlphaFoldDB" id="A0A9D3LQG3"/>
<comment type="subcellular location">
    <subcellularLocation>
        <location evidence="1">Endomembrane system</location>
        <topology evidence="1">Peripheral membrane protein</topology>
    </subcellularLocation>
</comment>
<dbReference type="GO" id="GO:0048787">
    <property type="term" value="C:presynaptic active zone membrane"/>
    <property type="evidence" value="ECO:0007669"/>
    <property type="project" value="TreeGrafter"/>
</dbReference>
<dbReference type="PROSITE" id="PS50192">
    <property type="entry name" value="T_SNARE"/>
    <property type="match status" value="1"/>
</dbReference>
<dbReference type="GO" id="GO:0005484">
    <property type="term" value="F:SNAP receptor activity"/>
    <property type="evidence" value="ECO:0007669"/>
    <property type="project" value="TreeGrafter"/>
</dbReference>
<organism evidence="9 10">
    <name type="scientific">Anguilla anguilla</name>
    <name type="common">European freshwater eel</name>
    <name type="synonym">Muraena anguilla</name>
    <dbReference type="NCBI Taxonomy" id="7936"/>
    <lineage>
        <taxon>Eukaryota</taxon>
        <taxon>Metazoa</taxon>
        <taxon>Chordata</taxon>
        <taxon>Craniata</taxon>
        <taxon>Vertebrata</taxon>
        <taxon>Euteleostomi</taxon>
        <taxon>Actinopterygii</taxon>
        <taxon>Neopterygii</taxon>
        <taxon>Teleostei</taxon>
        <taxon>Anguilliformes</taxon>
        <taxon>Anguillidae</taxon>
        <taxon>Anguilla</taxon>
    </lineage>
</organism>
<accession>A0A9D3LQG3</accession>
<dbReference type="GO" id="GO:0008021">
    <property type="term" value="C:synaptic vesicle"/>
    <property type="evidence" value="ECO:0007669"/>
    <property type="project" value="TreeGrafter"/>
</dbReference>
<dbReference type="GO" id="GO:0048278">
    <property type="term" value="P:vesicle docking"/>
    <property type="evidence" value="ECO:0007669"/>
    <property type="project" value="TreeGrafter"/>
</dbReference>
<evidence type="ECO:0000313" key="10">
    <source>
        <dbReference type="Proteomes" id="UP001044222"/>
    </source>
</evidence>
<evidence type="ECO:0000256" key="4">
    <source>
        <dbReference type="ARBA" id="ARBA00023054"/>
    </source>
</evidence>
<feature type="domain" description="T-SNARE coiled-coil homology" evidence="8">
    <location>
        <begin position="184"/>
        <end position="246"/>
    </location>
</feature>
<dbReference type="SMART" id="SM00503">
    <property type="entry name" value="SynN"/>
    <property type="match status" value="1"/>
</dbReference>
<evidence type="ECO:0000256" key="7">
    <source>
        <dbReference type="SAM" id="Phobius"/>
    </source>
</evidence>
<dbReference type="SMART" id="SM00397">
    <property type="entry name" value="t_SNARE"/>
    <property type="match status" value="1"/>
</dbReference>
<evidence type="ECO:0000259" key="8">
    <source>
        <dbReference type="PROSITE" id="PS50192"/>
    </source>
</evidence>
<feature type="transmembrane region" description="Helical" evidence="7">
    <location>
        <begin position="257"/>
        <end position="281"/>
    </location>
</feature>
<reference evidence="9" key="1">
    <citation type="submission" date="2021-01" db="EMBL/GenBank/DDBJ databases">
        <title>A chromosome-scale assembly of European eel, Anguilla anguilla.</title>
        <authorList>
            <person name="Henkel C."/>
            <person name="Jong-Raadsen S.A."/>
            <person name="Dufour S."/>
            <person name="Weltzien F.-A."/>
            <person name="Palstra A.P."/>
            <person name="Pelster B."/>
            <person name="Spaink H.P."/>
            <person name="Van Den Thillart G.E."/>
            <person name="Jansen H."/>
            <person name="Zahm M."/>
            <person name="Klopp C."/>
            <person name="Cedric C."/>
            <person name="Louis A."/>
            <person name="Berthelot C."/>
            <person name="Parey E."/>
            <person name="Roest Crollius H."/>
            <person name="Montfort J."/>
            <person name="Robinson-Rechavi M."/>
            <person name="Bucao C."/>
            <person name="Bouchez O."/>
            <person name="Gislard M."/>
            <person name="Lluch J."/>
            <person name="Milhes M."/>
            <person name="Lampietro C."/>
            <person name="Lopez Roques C."/>
            <person name="Donnadieu C."/>
            <person name="Braasch I."/>
            <person name="Desvignes T."/>
            <person name="Postlethwait J."/>
            <person name="Bobe J."/>
            <person name="Guiguen Y."/>
            <person name="Dirks R."/>
        </authorList>
    </citation>
    <scope>NUCLEOTIDE SEQUENCE</scope>
    <source>
        <strain evidence="9">Tag_6206</strain>
        <tissue evidence="9">Liver</tissue>
    </source>
</reference>
<dbReference type="EMBL" id="JAFIRN010000015">
    <property type="protein sequence ID" value="KAG5835205.1"/>
    <property type="molecule type" value="Genomic_DNA"/>
</dbReference>
<name>A0A9D3LQG3_ANGAN</name>
<dbReference type="InterPro" id="IPR006011">
    <property type="entry name" value="Syntaxin_N"/>
</dbReference>
<dbReference type="InterPro" id="IPR045242">
    <property type="entry name" value="Syntaxin"/>
</dbReference>
<keyword evidence="7" id="KW-0812">Transmembrane</keyword>
<dbReference type="Gene3D" id="1.20.5.110">
    <property type="match status" value="1"/>
</dbReference>
<dbReference type="GO" id="GO:0000149">
    <property type="term" value="F:SNARE binding"/>
    <property type="evidence" value="ECO:0007669"/>
    <property type="project" value="TreeGrafter"/>
</dbReference>
<dbReference type="GO" id="GO:0031629">
    <property type="term" value="P:synaptic vesicle fusion to presynaptic active zone membrane"/>
    <property type="evidence" value="ECO:0007669"/>
    <property type="project" value="TreeGrafter"/>
</dbReference>
<dbReference type="Pfam" id="PF05739">
    <property type="entry name" value="SNARE"/>
    <property type="match status" value="1"/>
</dbReference>
<keyword evidence="7" id="KW-1133">Transmembrane helix</keyword>
<dbReference type="SUPFAM" id="SSF47661">
    <property type="entry name" value="t-snare proteins"/>
    <property type="match status" value="1"/>
</dbReference>
<dbReference type="InterPro" id="IPR000727">
    <property type="entry name" value="T_SNARE_dom"/>
</dbReference>
<dbReference type="GO" id="GO:0031201">
    <property type="term" value="C:SNARE complex"/>
    <property type="evidence" value="ECO:0007669"/>
    <property type="project" value="TreeGrafter"/>
</dbReference>
<dbReference type="Pfam" id="PF00804">
    <property type="entry name" value="Syntaxin"/>
    <property type="match status" value="1"/>
</dbReference>
<protein>
    <recommendedName>
        <fullName evidence="8">t-SNARE coiled-coil homology domain-containing protein</fullName>
    </recommendedName>
</protein>
<keyword evidence="3" id="KW-0813">Transport</keyword>
<sequence length="284" mass="31752">MRDRLADLTVICGHEGGDVTLRGGQDFFMEGFFREVQETRGLVDRISSKVEEVKNKHSCVLSAPDPDERTKAELSRLNEEIKRDASTVQDRLKAMQAELSQDENAVGASVNPRIQKSQVREVMTLYNEAQVSFRERSKGRIQRQLEITGRVTTNEQLEAMLESGNPAIFVSGVTSDSRITREALSEIESRHRDIIQLESSIRELHSMFLDIALLVETQGDMTNNIEKNVSSAAEYVGRAVGETKKAVRYQTKARRKYIIIAIVVLVLLALLALIIGLSVGLPKP</sequence>
<dbReference type="PANTHER" id="PTHR19957:SF36">
    <property type="entry name" value="SYNTAXIN-2"/>
    <property type="match status" value="1"/>
</dbReference>
<evidence type="ECO:0000256" key="6">
    <source>
        <dbReference type="SAM" id="Coils"/>
    </source>
</evidence>
<keyword evidence="5 7" id="KW-0472">Membrane</keyword>
<dbReference type="InterPro" id="IPR010989">
    <property type="entry name" value="SNARE"/>
</dbReference>
<evidence type="ECO:0000256" key="2">
    <source>
        <dbReference type="ARBA" id="ARBA00009063"/>
    </source>
</evidence>
<dbReference type="Gene3D" id="1.20.58.70">
    <property type="match status" value="1"/>
</dbReference>
<keyword evidence="4 6" id="KW-0175">Coiled coil</keyword>
<keyword evidence="10" id="KW-1185">Reference proteome</keyword>
<gene>
    <name evidence="9" type="ORF">ANANG_G00269670</name>
</gene>
<evidence type="ECO:0000313" key="9">
    <source>
        <dbReference type="EMBL" id="KAG5835205.1"/>
    </source>
</evidence>
<dbReference type="FunFam" id="1.20.5.110:FF:000022">
    <property type="entry name" value="Syntaxin 19"/>
    <property type="match status" value="1"/>
</dbReference>
<dbReference type="GO" id="GO:0006886">
    <property type="term" value="P:intracellular protein transport"/>
    <property type="evidence" value="ECO:0007669"/>
    <property type="project" value="TreeGrafter"/>
</dbReference>
<comment type="caution">
    <text evidence="9">The sequence shown here is derived from an EMBL/GenBank/DDBJ whole genome shotgun (WGS) entry which is preliminary data.</text>
</comment>